<keyword evidence="1" id="KW-0472">Membrane</keyword>
<keyword evidence="1" id="KW-1133">Transmembrane helix</keyword>
<feature type="transmembrane region" description="Helical" evidence="1">
    <location>
        <begin position="60"/>
        <end position="79"/>
    </location>
</feature>
<organism evidence="3 4">
    <name type="scientific">Moniliophthora roreri</name>
    <name type="common">Frosty pod rot fungus</name>
    <name type="synonym">Monilia roreri</name>
    <dbReference type="NCBI Taxonomy" id="221103"/>
    <lineage>
        <taxon>Eukaryota</taxon>
        <taxon>Fungi</taxon>
        <taxon>Dikarya</taxon>
        <taxon>Basidiomycota</taxon>
        <taxon>Agaricomycotina</taxon>
        <taxon>Agaricomycetes</taxon>
        <taxon>Agaricomycetidae</taxon>
        <taxon>Agaricales</taxon>
        <taxon>Marasmiineae</taxon>
        <taxon>Marasmiaceae</taxon>
        <taxon>Moniliophthora</taxon>
    </lineage>
</organism>
<protein>
    <recommendedName>
        <fullName evidence="2">DUF6535 domain-containing protein</fullName>
    </recommendedName>
</protein>
<sequence length="101" mass="11228">MANISESVYFAVDDASPVSSSFDPGEAKGKHYTVEESWKFLLGEVGKYDKNMMEKWEKDLDALLVFAALFSATVTAFTIESYQWLSGDPEDSTVTLLTQIS</sequence>
<evidence type="ECO:0000259" key="2">
    <source>
        <dbReference type="Pfam" id="PF20153"/>
    </source>
</evidence>
<dbReference type="InterPro" id="IPR045338">
    <property type="entry name" value="DUF6535"/>
</dbReference>
<dbReference type="Pfam" id="PF20153">
    <property type="entry name" value="DUF6535"/>
    <property type="match status" value="1"/>
</dbReference>
<dbReference type="EMBL" id="LATX01002051">
    <property type="protein sequence ID" value="KTB34674.1"/>
    <property type="molecule type" value="Genomic_DNA"/>
</dbReference>
<proteinExistence type="predicted"/>
<comment type="caution">
    <text evidence="3">The sequence shown here is derived from an EMBL/GenBank/DDBJ whole genome shotgun (WGS) entry which is preliminary data.</text>
</comment>
<keyword evidence="1" id="KW-0812">Transmembrane</keyword>
<accession>A0A0W0FET5</accession>
<evidence type="ECO:0000256" key="1">
    <source>
        <dbReference type="SAM" id="Phobius"/>
    </source>
</evidence>
<gene>
    <name evidence="3" type="ORF">WG66_12746</name>
</gene>
<dbReference type="Proteomes" id="UP000054988">
    <property type="component" value="Unassembled WGS sequence"/>
</dbReference>
<reference evidence="3 4" key="1">
    <citation type="submission" date="2015-12" db="EMBL/GenBank/DDBJ databases">
        <title>Draft genome sequence of Moniliophthora roreri, the causal agent of frosty pod rot of cacao.</title>
        <authorList>
            <person name="Aime M.C."/>
            <person name="Diaz-Valderrama J.R."/>
            <person name="Kijpornyongpan T."/>
            <person name="Phillips-Mora W."/>
        </authorList>
    </citation>
    <scope>NUCLEOTIDE SEQUENCE [LARGE SCALE GENOMIC DNA]</scope>
    <source>
        <strain evidence="3 4">MCA 2952</strain>
    </source>
</reference>
<dbReference type="AlphaFoldDB" id="A0A0W0FET5"/>
<evidence type="ECO:0000313" key="3">
    <source>
        <dbReference type="EMBL" id="KTB34674.1"/>
    </source>
</evidence>
<evidence type="ECO:0000313" key="4">
    <source>
        <dbReference type="Proteomes" id="UP000054988"/>
    </source>
</evidence>
<name>A0A0W0FET5_MONRR</name>
<feature type="domain" description="DUF6535" evidence="2">
    <location>
        <begin position="38"/>
        <end position="101"/>
    </location>
</feature>